<dbReference type="SUPFAM" id="SSF88874">
    <property type="entry name" value="Receptor-binding domain of short tail fibre protein gp12"/>
    <property type="match status" value="1"/>
</dbReference>
<dbReference type="PANTHER" id="PTHR35191">
    <property type="entry name" value="PROPHAGE SIDE TAIL FIBER PROTEIN HOMOLOG STFQ-RELATED"/>
    <property type="match status" value="1"/>
</dbReference>
<dbReference type="GO" id="GO:0019062">
    <property type="term" value="P:virion attachment to host cell"/>
    <property type="evidence" value="ECO:0007669"/>
    <property type="project" value="UniProtKB-KW"/>
</dbReference>
<protein>
    <submittedName>
        <fullName evidence="3">Baseplate wedge protein</fullName>
    </submittedName>
</protein>
<keyword evidence="1" id="KW-1227">Viral tail protein</keyword>
<dbReference type="GO" id="GO:0098024">
    <property type="term" value="C:virus tail, fiber"/>
    <property type="evidence" value="ECO:0007669"/>
    <property type="project" value="UniProtKB-KW"/>
</dbReference>
<accession>A0A8S5U2H6</accession>
<keyword evidence="1" id="KW-1230">Viral tail fiber protein</keyword>
<name>A0A8S5U2H6_9CAUD</name>
<keyword evidence="2" id="KW-1160">Virus entry into host cell</keyword>
<evidence type="ECO:0000256" key="2">
    <source>
        <dbReference type="ARBA" id="ARBA00022804"/>
    </source>
</evidence>
<organism evidence="3">
    <name type="scientific">Myoviridae sp. ctCdG12</name>
    <dbReference type="NCBI Taxonomy" id="2825052"/>
    <lineage>
        <taxon>Viruses</taxon>
        <taxon>Duplodnaviria</taxon>
        <taxon>Heunggongvirae</taxon>
        <taxon>Uroviricota</taxon>
        <taxon>Caudoviricetes</taxon>
    </lineage>
</organism>
<reference evidence="3" key="1">
    <citation type="journal article" date="2021" name="Proc. Natl. Acad. Sci. U.S.A.">
        <title>A Catalog of Tens of Thousands of Viruses from Human Metagenomes Reveals Hidden Associations with Chronic Diseases.</title>
        <authorList>
            <person name="Tisza M.J."/>
            <person name="Buck C.B."/>
        </authorList>
    </citation>
    <scope>NUCLEOTIDE SEQUENCE</scope>
    <source>
        <strain evidence="3">CtCdG12</strain>
    </source>
</reference>
<evidence type="ECO:0000313" key="3">
    <source>
        <dbReference type="EMBL" id="DAF88660.1"/>
    </source>
</evidence>
<proteinExistence type="predicted"/>
<keyword evidence="2" id="KW-0945">Host-virus interaction</keyword>
<dbReference type="InterPro" id="IPR051934">
    <property type="entry name" value="Phage_Tail_Fiber_Structural"/>
</dbReference>
<dbReference type="EMBL" id="BK015990">
    <property type="protein sequence ID" value="DAF88660.1"/>
    <property type="molecule type" value="Genomic_DNA"/>
</dbReference>
<keyword evidence="1" id="KW-0946">Virion</keyword>
<evidence type="ECO:0000256" key="1">
    <source>
        <dbReference type="ARBA" id="ARBA00022672"/>
    </source>
</evidence>
<keyword evidence="2" id="KW-1161">Viral attachment to host cell</keyword>
<dbReference type="PANTHER" id="PTHR35191:SF1">
    <property type="entry name" value="PROPHAGE SIDE TAIL FIBER PROTEIN HOMOLOG STFQ-RELATED"/>
    <property type="match status" value="1"/>
</dbReference>
<sequence length="514" mass="54723">MSNWSTHQFTRKGEQLRTKVEAGKCKLTLTKIKIGNGDVTLGEVKDMNDLKSPQLVLGISSCDVSAEDDRICEVVGIASSSNVESAFSVTEMGLYANDPDVGEILYLVGIDTAPDNMPNKNAQSPVTLTYQFELVTSNMANVVAMISPAGLVTVKMLNAHRTAAELDHPEKSVRKKHLHQDAYESPALTGTPTAPTAVAGTNNTQIASTAFVAQAIAALVNSSPSALDTLQELAAALGNDANFATTMTNALAGKLGKTETAARAAELVGWSLERNRTYAVGDIAYHKDLPSWARLECVKAGTTAGSLPSLAAINRCGVMVTDGSVVWIVDDLRDGTPVGVVRGSLYVPAGYVKANGAAVQRADYPRLVALADRYSLWTSDVPRDPGLFGRADGSTTMVLPNWIDRMVQLSECNNGTEYGKGLPAGLPNITGQFAFQEDNATQSQGYGFARVNSATGAFQGIKRESWHRMLSANVLTDEDGDSSIEFNASKSNPIYGQSNTVQPAAIQLIPIIKY</sequence>